<evidence type="ECO:0000256" key="9">
    <source>
        <dbReference type="SAM" id="MobiDB-lite"/>
    </source>
</evidence>
<dbReference type="SMART" id="SM00474">
    <property type="entry name" value="35EXOc"/>
    <property type="match status" value="1"/>
</dbReference>
<keyword evidence="2" id="KW-0698">rRNA processing</keyword>
<dbReference type="GO" id="GO:0032204">
    <property type="term" value="P:regulation of telomere maintenance"/>
    <property type="evidence" value="ECO:0007669"/>
    <property type="project" value="EnsemblFungi"/>
</dbReference>
<dbReference type="STRING" id="237561.A0A1D8PDF4"/>
<dbReference type="PANTHER" id="PTHR12124">
    <property type="entry name" value="POLYMYOSITIS/SCLERODERMA AUTOANTIGEN-RELATED"/>
    <property type="match status" value="1"/>
</dbReference>
<dbReference type="Pfam" id="PF00570">
    <property type="entry name" value="HRDC"/>
    <property type="match status" value="1"/>
</dbReference>
<dbReference type="GO" id="GO:0071040">
    <property type="term" value="P:nuclear polyadenylation-dependent antisense transcript catabolic process"/>
    <property type="evidence" value="ECO:0000318"/>
    <property type="project" value="GO_Central"/>
</dbReference>
<evidence type="ECO:0000256" key="3">
    <source>
        <dbReference type="ARBA" id="ARBA00022722"/>
    </source>
</evidence>
<dbReference type="Pfam" id="PF08066">
    <property type="entry name" value="PMC2NT"/>
    <property type="match status" value="1"/>
</dbReference>
<dbReference type="VEuPathDB" id="FungiDB:C1_05050C_A"/>
<dbReference type="FunFam" id="3.30.420.10:FF:000059">
    <property type="entry name" value="Exosome complex exonuclease Rrp6"/>
    <property type="match status" value="1"/>
</dbReference>
<dbReference type="InterPro" id="IPR002562">
    <property type="entry name" value="3'-5'_exonuclease_dom"/>
</dbReference>
<keyword evidence="3" id="KW-0540">Nuclease</keyword>
<evidence type="ECO:0000256" key="7">
    <source>
        <dbReference type="ARBA" id="ARBA00023242"/>
    </source>
</evidence>
<dbReference type="GO" id="GO:0071042">
    <property type="term" value="P:nuclear polyadenylation-dependent mRNA catabolic process"/>
    <property type="evidence" value="ECO:0007669"/>
    <property type="project" value="EnsemblFungi"/>
</dbReference>
<dbReference type="GO" id="GO:0000973">
    <property type="term" value="P:post-transcriptional tethering of RNA polymerase II gene DNA at nuclear periphery"/>
    <property type="evidence" value="ECO:0007669"/>
    <property type="project" value="EnsemblFungi"/>
</dbReference>
<dbReference type="GO" id="GO:0071035">
    <property type="term" value="P:nuclear polyadenylation-dependent rRNA catabolic process"/>
    <property type="evidence" value="ECO:0000318"/>
    <property type="project" value="GO_Central"/>
</dbReference>
<evidence type="ECO:0000256" key="6">
    <source>
        <dbReference type="ARBA" id="ARBA00022839"/>
    </source>
</evidence>
<feature type="region of interest" description="Disordered" evidence="9">
    <location>
        <begin position="739"/>
        <end position="786"/>
    </location>
</feature>
<feature type="compositionally biased region" description="Basic residues" evidence="9">
    <location>
        <begin position="701"/>
        <end position="710"/>
    </location>
</feature>
<keyword evidence="5" id="KW-0271">Exosome</keyword>
<evidence type="ECO:0000256" key="8">
    <source>
        <dbReference type="ARBA" id="ARBA00043957"/>
    </source>
</evidence>
<sequence length="786" mass="90556">MSSESEDVFKEIFPKLMNTIRAASSLGAQDVNFYKTVDKDLGQQIDDQSQRLLNISNDLLRAAIDDPNDFQAIEYGEENVTGEVSWKPVSRIIDSIFDKIDSTFVQAKRKAKGITKDQELEYLDNGKTSTTTTISNEKASKIEKPQLKFKVPIDNSESGPFKPKLSSKPHALVPFNDSLINPEPVYEDSIEIIDPPFYAQPYEYEIDNQPYPDAILAKSDPIPPKDWSTTKAIWVDTVEELQKMVQELKKSTEIAVDLEHHDYRSYYGIVCLMQISNREQDWIIDTLALRDDLTVLNEVFADPDIVKVFHGAFMDIIWLQRDLGLYVVSLFDTFHASRALGFPRFSLAYLLEVYAHFKTSKQYQLADWRIRPLSPPMLAYARSDTHFLLFIYDQLKNKLIDAEKLSQVLYDSRQVAKRRFEYTKYRPMANTFSNKVTCPVMAFNPKEPWGSIVSQYNVPHFKRPVVEVLYKWRDLMAKKQDESVRYIMPNQLLVSLANLESPVDLNKVLNVSYRISDAVRINAKELANLIEKTLKETEANDWDLVDQWNKQQSEEQDDNSIDAASVANEFDRLLTNTTQVFETSTLLTKESKAFGNIYHNKALFTLEFRDEKVFKHNFNDVSKKRFEATWKELTAATDLAITIPISDIEDIDEAEEEEDEQSEEDASESTPQASDEAPKISGQAALFNNDKEINPNELITLRKRNVRPNKKNNNNNKKVPQEDQKEIDYANADKILLKDIKKKNDRKRRGFDPYSRDSEGPKPAKRAKAMTSGRTSTYKKKMNKYK</sequence>
<dbReference type="eggNOG" id="KOG2206">
    <property type="taxonomic scope" value="Eukaryota"/>
</dbReference>
<dbReference type="GO" id="GO:0034476">
    <property type="term" value="P:U5 snRNA 3'-end processing"/>
    <property type="evidence" value="ECO:0007669"/>
    <property type="project" value="EnsemblFungi"/>
</dbReference>
<dbReference type="GO" id="GO:0003727">
    <property type="term" value="F:single-stranded RNA binding"/>
    <property type="evidence" value="ECO:0000318"/>
    <property type="project" value="GO_Central"/>
</dbReference>
<dbReference type="SMR" id="A0A1D8PDF4"/>
<dbReference type="InterPro" id="IPR036397">
    <property type="entry name" value="RNaseH_sf"/>
</dbReference>
<name>A0A1D8PDF4_CANAL</name>
<dbReference type="SUPFAM" id="SSF47819">
    <property type="entry name" value="HRDC-like"/>
    <property type="match status" value="1"/>
</dbReference>
<dbReference type="GO" id="GO:0000467">
    <property type="term" value="P:exonucleolytic trimming to generate mature 3'-end of 5.8S rRNA from tricistronic rRNA transcript (SSU-rRNA, 5.8S rRNA, LSU-rRNA)"/>
    <property type="evidence" value="ECO:0000318"/>
    <property type="project" value="GO_Central"/>
</dbReference>
<dbReference type="EMBL" id="CP017623">
    <property type="protein sequence ID" value="AOW26176.1"/>
    <property type="molecule type" value="Genomic_DNA"/>
</dbReference>
<feature type="compositionally biased region" description="Basic and acidic residues" evidence="9">
    <location>
        <begin position="750"/>
        <end position="762"/>
    </location>
</feature>
<dbReference type="Gene3D" id="1.10.150.80">
    <property type="entry name" value="HRDC domain"/>
    <property type="match status" value="1"/>
</dbReference>
<dbReference type="Pfam" id="PF01612">
    <property type="entry name" value="DNA_pol_A_exo1"/>
    <property type="match status" value="1"/>
</dbReference>
<feature type="domain" description="HRDC" evidence="10">
    <location>
        <begin position="459"/>
        <end position="540"/>
    </location>
</feature>
<proteinExistence type="inferred from homology"/>
<evidence type="ECO:0000313" key="12">
    <source>
        <dbReference type="EMBL" id="AOW26176.1"/>
    </source>
</evidence>
<dbReference type="GO" id="GO:0071037">
    <property type="term" value="P:nuclear polyadenylation-dependent snRNA catabolic process"/>
    <property type="evidence" value="ECO:0000318"/>
    <property type="project" value="GO_Central"/>
</dbReference>
<organism evidence="12 13">
    <name type="scientific">Candida albicans (strain SC5314 / ATCC MYA-2876)</name>
    <name type="common">Yeast</name>
    <dbReference type="NCBI Taxonomy" id="237561"/>
    <lineage>
        <taxon>Eukaryota</taxon>
        <taxon>Fungi</taxon>
        <taxon>Dikarya</taxon>
        <taxon>Ascomycota</taxon>
        <taxon>Saccharomycotina</taxon>
        <taxon>Pichiomycetes</taxon>
        <taxon>Debaryomycetaceae</taxon>
        <taxon>Candida/Lodderomyces clade</taxon>
        <taxon>Candida</taxon>
    </lineage>
</organism>
<evidence type="ECO:0000313" key="13">
    <source>
        <dbReference type="Proteomes" id="UP000000559"/>
    </source>
</evidence>
<dbReference type="SUPFAM" id="SSF53098">
    <property type="entry name" value="Ribonuclease H-like"/>
    <property type="match status" value="1"/>
</dbReference>
<dbReference type="GO" id="GO:0071466">
    <property type="term" value="P:cellular response to xenobiotic stimulus"/>
    <property type="evidence" value="ECO:0000315"/>
    <property type="project" value="CGD"/>
</dbReference>
<feature type="compositionally biased region" description="Basic residues" evidence="9">
    <location>
        <begin position="740"/>
        <end position="749"/>
    </location>
</feature>
<dbReference type="FunCoup" id="A0A1D8PDF4">
    <property type="interactions" value="1055"/>
</dbReference>
<dbReference type="InterPro" id="IPR045092">
    <property type="entry name" value="Rrp6-like"/>
</dbReference>
<reference evidence="12 13" key="1">
    <citation type="journal article" date="2004" name="Proc. Natl. Acad. Sci. U.S.A.">
        <title>The diploid genome sequence of Candida albicans.</title>
        <authorList>
            <person name="Jones T."/>
            <person name="Federspiel N.A."/>
            <person name="Chibana H."/>
            <person name="Dungan J."/>
            <person name="Kalman S."/>
            <person name="Magee B.B."/>
            <person name="Newport G."/>
            <person name="Thorstenson Y.R."/>
            <person name="Agabian N."/>
            <person name="Magee P.T."/>
            <person name="Davis R.W."/>
            <person name="Scherer S."/>
        </authorList>
    </citation>
    <scope>NUCLEOTIDE SEQUENCE [LARGE SCALE GENOMIC DNA]</scope>
    <source>
        <strain evidence="13">SC5314 / ATCC MYA-2876</strain>
    </source>
</reference>
<feature type="compositionally biased region" description="Acidic residues" evidence="9">
    <location>
        <begin position="653"/>
        <end position="667"/>
    </location>
</feature>
<dbReference type="GO" id="GO:0071028">
    <property type="term" value="P:nuclear mRNA surveillance"/>
    <property type="evidence" value="ECO:0007669"/>
    <property type="project" value="EnsemblFungi"/>
</dbReference>
<dbReference type="GO" id="GO:0034473">
    <property type="term" value="P:U1 snRNA 3'-end processing"/>
    <property type="evidence" value="ECO:0007669"/>
    <property type="project" value="EnsemblFungi"/>
</dbReference>
<comment type="similarity">
    <text evidence="8">Belongs to the exosome component 10/RRP6 family.</text>
</comment>
<feature type="region of interest" description="Disordered" evidence="9">
    <location>
        <begin position="653"/>
        <end position="726"/>
    </location>
</feature>
<dbReference type="GO" id="GO:0071036">
    <property type="term" value="P:nuclear polyadenylation-dependent snoRNA catabolic process"/>
    <property type="evidence" value="ECO:0000318"/>
    <property type="project" value="GO_Central"/>
</dbReference>
<evidence type="ECO:0000259" key="10">
    <source>
        <dbReference type="PROSITE" id="PS50967"/>
    </source>
</evidence>
<reference evidence="12 13" key="3">
    <citation type="journal article" date="2013" name="Genome Biol.">
        <title>Assembly of a phased diploid Candida albicans genome facilitates allele-specific measurements and provides a simple model for repeat and indel structure.</title>
        <authorList>
            <person name="Muzzey D."/>
            <person name="Schwartz K."/>
            <person name="Weissman J.S."/>
            <person name="Sherlock G."/>
        </authorList>
    </citation>
    <scope>NUCLEOTIDE SEQUENCE [LARGE SCALE GENOMIC DNA]</scope>
    <source>
        <strain evidence="13">SC5314 / ATCC MYA-2876</strain>
    </source>
</reference>
<dbReference type="CGD" id="CAL0000183418">
    <property type="gene designation" value="RRP6"/>
</dbReference>
<evidence type="ECO:0000256" key="2">
    <source>
        <dbReference type="ARBA" id="ARBA00022552"/>
    </source>
</evidence>
<reference evidence="12 13" key="2">
    <citation type="journal article" date="2007" name="Genome Biol.">
        <title>Assembly of the Candida albicans genome into sixteen supercontigs aligned on the eight chromosomes.</title>
        <authorList>
            <person name="van het Hoog M."/>
            <person name="Rast T.J."/>
            <person name="Martchenko M."/>
            <person name="Grindle S."/>
            <person name="Dignard D."/>
            <person name="Hogues H."/>
            <person name="Cuomo C."/>
            <person name="Berriman M."/>
            <person name="Scherer S."/>
            <person name="Magee B.B."/>
            <person name="Whiteway M."/>
            <person name="Chibana H."/>
            <person name="Nantel A."/>
            <person name="Magee P.T."/>
        </authorList>
    </citation>
    <scope>GENOME REANNOTATION</scope>
    <source>
        <strain evidence="13">SC5314 / ATCC MYA-2876</strain>
    </source>
</reference>
<keyword evidence="7" id="KW-0539">Nucleus</keyword>
<dbReference type="GO" id="GO:0071039">
    <property type="term" value="P:nuclear polyadenylation-dependent CUT catabolic process"/>
    <property type="evidence" value="ECO:0000318"/>
    <property type="project" value="GO_Central"/>
</dbReference>
<evidence type="ECO:0000313" key="11">
    <source>
        <dbReference type="CGD" id="CAL0000183418"/>
    </source>
</evidence>
<dbReference type="InterPro" id="IPR049559">
    <property type="entry name" value="Rrp6p-like_exo"/>
</dbReference>
<dbReference type="GO" id="GO:0000166">
    <property type="term" value="F:nucleotide binding"/>
    <property type="evidence" value="ECO:0007669"/>
    <property type="project" value="InterPro"/>
</dbReference>
<dbReference type="Gene3D" id="3.30.420.10">
    <property type="entry name" value="Ribonuclease H-like superfamily/Ribonuclease H"/>
    <property type="match status" value="1"/>
</dbReference>
<dbReference type="GO" id="GO:0071051">
    <property type="term" value="P:poly(A)-dependent snoRNA 3'-end processing"/>
    <property type="evidence" value="ECO:0000318"/>
    <property type="project" value="GO_Central"/>
</dbReference>
<dbReference type="PANTHER" id="PTHR12124:SF47">
    <property type="entry name" value="EXOSOME COMPONENT 10"/>
    <property type="match status" value="1"/>
</dbReference>
<evidence type="ECO:0000256" key="5">
    <source>
        <dbReference type="ARBA" id="ARBA00022835"/>
    </source>
</evidence>
<protein>
    <submittedName>
        <fullName evidence="12">Exosome nuclease subunit</fullName>
    </submittedName>
</protein>
<accession>A0A1D8PDF4</accession>
<dbReference type="AlphaFoldDB" id="A0A1D8PDF4"/>
<dbReference type="GO" id="GO:0000176">
    <property type="term" value="C:nuclear exosome (RNase complex)"/>
    <property type="evidence" value="ECO:0000318"/>
    <property type="project" value="GO_Central"/>
</dbReference>
<keyword evidence="13" id="KW-1185">Reference proteome</keyword>
<dbReference type="GeneID" id="3647535"/>
<dbReference type="GO" id="GO:0034475">
    <property type="term" value="P:U4 snRNA 3'-end processing"/>
    <property type="evidence" value="ECO:0007669"/>
    <property type="project" value="EnsemblFungi"/>
</dbReference>
<gene>
    <name evidence="11 12" type="primary">RRP6</name>
    <name evidence="12" type="ordered locus">CAALFM_C105050CA</name>
    <name evidence="11" type="ordered locus">orf19.7719</name>
</gene>
<dbReference type="SMART" id="SM00341">
    <property type="entry name" value="HRDC"/>
    <property type="match status" value="1"/>
</dbReference>
<dbReference type="OrthoDB" id="2250022at2759"/>
<dbReference type="GO" id="GO:0005730">
    <property type="term" value="C:nucleolus"/>
    <property type="evidence" value="ECO:0000318"/>
    <property type="project" value="GO_Central"/>
</dbReference>
<dbReference type="InterPro" id="IPR010997">
    <property type="entry name" value="HRDC-like_sf"/>
</dbReference>
<dbReference type="GO" id="GO:0071044">
    <property type="term" value="P:histone mRNA catabolic process"/>
    <property type="evidence" value="ECO:0000318"/>
    <property type="project" value="GO_Central"/>
</dbReference>
<dbReference type="InterPro" id="IPR012588">
    <property type="entry name" value="Exosome-assoc_fac_Rrp6_N"/>
</dbReference>
<dbReference type="InterPro" id="IPR002121">
    <property type="entry name" value="HRDC_dom"/>
</dbReference>
<evidence type="ECO:0000256" key="1">
    <source>
        <dbReference type="ARBA" id="ARBA00004123"/>
    </source>
</evidence>
<dbReference type="Proteomes" id="UP000000559">
    <property type="component" value="Chromosome 1"/>
</dbReference>
<keyword evidence="6" id="KW-0269">Exonuclease</keyword>
<comment type="subcellular location">
    <subcellularLocation>
        <location evidence="1">Nucleus</location>
    </subcellularLocation>
</comment>
<dbReference type="GO" id="GO:0000175">
    <property type="term" value="F:3'-5'-RNA exonuclease activity"/>
    <property type="evidence" value="ECO:0000318"/>
    <property type="project" value="GO_Central"/>
</dbReference>
<dbReference type="GO" id="GO:0042134">
    <property type="term" value="F:rRNA primary transcript binding"/>
    <property type="evidence" value="ECO:0007669"/>
    <property type="project" value="EnsemblFungi"/>
</dbReference>
<dbReference type="CDD" id="cd06147">
    <property type="entry name" value="Rrp6p_like_exo"/>
    <property type="match status" value="1"/>
</dbReference>
<dbReference type="InterPro" id="IPR044876">
    <property type="entry name" value="HRDC_dom_sf"/>
</dbReference>
<dbReference type="GO" id="GO:0071038">
    <property type="term" value="P:TRAMP-dependent tRNA surveillance pathway"/>
    <property type="evidence" value="ECO:0000318"/>
    <property type="project" value="GO_Central"/>
</dbReference>
<evidence type="ECO:0000256" key="4">
    <source>
        <dbReference type="ARBA" id="ARBA00022801"/>
    </source>
</evidence>
<keyword evidence="4" id="KW-0378">Hydrolase</keyword>
<dbReference type="InParanoid" id="A0A1D8PDF4"/>
<dbReference type="PROSITE" id="PS50967">
    <property type="entry name" value="HRDC"/>
    <property type="match status" value="1"/>
</dbReference>
<dbReference type="KEGG" id="cal:CAALFM_C105050CA"/>
<dbReference type="RefSeq" id="XP_710869.2">
    <property type="nucleotide sequence ID" value="XM_705777.2"/>
</dbReference>
<feature type="compositionally biased region" description="Basic residues" evidence="9">
    <location>
        <begin position="777"/>
        <end position="786"/>
    </location>
</feature>
<dbReference type="InterPro" id="IPR012337">
    <property type="entry name" value="RNaseH-like_sf"/>
</dbReference>